<evidence type="ECO:0000259" key="1">
    <source>
        <dbReference type="Pfam" id="PF00551"/>
    </source>
</evidence>
<dbReference type="InterPro" id="IPR001753">
    <property type="entry name" value="Enoyl-CoA_hydra/iso"/>
</dbReference>
<dbReference type="RefSeq" id="WP_119335378.1">
    <property type="nucleotide sequence ID" value="NZ_AP018558.1"/>
</dbReference>
<dbReference type="Pfam" id="PF00551">
    <property type="entry name" value="Formyl_trans_N"/>
    <property type="match status" value="1"/>
</dbReference>
<organism evidence="3 4">
    <name type="scientific">Hydrogenophilus thermoluteolus</name>
    <name type="common">Pseudomonas hydrogenothermophila</name>
    <dbReference type="NCBI Taxonomy" id="297"/>
    <lineage>
        <taxon>Bacteria</taxon>
        <taxon>Pseudomonadati</taxon>
        <taxon>Pseudomonadota</taxon>
        <taxon>Hydrogenophilia</taxon>
        <taxon>Hydrogenophilales</taxon>
        <taxon>Hydrogenophilaceae</taxon>
        <taxon>Hydrogenophilus</taxon>
    </lineage>
</organism>
<keyword evidence="4" id="KW-1185">Reference proteome</keyword>
<dbReference type="InterPro" id="IPR036477">
    <property type="entry name" value="Formyl_transf_N_sf"/>
</dbReference>
<evidence type="ECO:0000259" key="2">
    <source>
        <dbReference type="Pfam" id="PF02911"/>
    </source>
</evidence>
<dbReference type="CDD" id="cd08650">
    <property type="entry name" value="FMT_core_HypX_N"/>
    <property type="match status" value="1"/>
</dbReference>
<dbReference type="CDD" id="cd06558">
    <property type="entry name" value="crotonase-like"/>
    <property type="match status" value="1"/>
</dbReference>
<dbReference type="InterPro" id="IPR011034">
    <property type="entry name" value="Formyl_transferase-like_C_sf"/>
</dbReference>
<evidence type="ECO:0000313" key="3">
    <source>
        <dbReference type="EMBL" id="BBD77661.1"/>
    </source>
</evidence>
<dbReference type="Pfam" id="PF00378">
    <property type="entry name" value="ECH_1"/>
    <property type="match status" value="1"/>
</dbReference>
<dbReference type="InterPro" id="IPR009188">
    <property type="entry name" value="NiFe-hyd_mat_HypX/HoxX"/>
</dbReference>
<dbReference type="Gene3D" id="3.40.50.12230">
    <property type="match status" value="1"/>
</dbReference>
<dbReference type="Proteomes" id="UP000262004">
    <property type="component" value="Chromosome"/>
</dbReference>
<protein>
    <submittedName>
        <fullName evidence="3">Hydrogenase maturation protein, formyl transferase</fullName>
    </submittedName>
</protein>
<dbReference type="PANTHER" id="PTHR43388:SF1">
    <property type="entry name" value="HYDROGENASE MATURATION FACTOR HOXX"/>
    <property type="match status" value="1"/>
</dbReference>
<dbReference type="SUPFAM" id="SSF52096">
    <property type="entry name" value="ClpP/crotonase"/>
    <property type="match status" value="1"/>
</dbReference>
<dbReference type="Pfam" id="PF02911">
    <property type="entry name" value="Formyl_trans_C"/>
    <property type="match status" value="1"/>
</dbReference>
<sequence>MRILLLVHAFNSLSQRIHAELRRDGHEVSVEFDISDAVTEEAVALWQPEVIVAPFLKRKVPETVWRQVPTLIVHPGPPGDRGPNALDHAILRGEPTWGVTVLQAVAEYDAGPIWAYRTFAMRPARKADLYRREVTEAAVDAVREALARLARGEVPEPAPRGVFRPALTAAQRTIDWASTTTEAILRLANASDGAPGVVAPLLGKRCRLFDLHPEAEAHRAEPGMVIGRRDEALLVATRDGAVWVGQVRQEGGVKLPALVAFPEAAAYPEIPGNGYWEASQPTWQEIAYRETGAVGFLTFRFYNGAMSTPQCQRLLAALRWAFARPTRVLVLAGGTGFWSNGIHLHVIEAAERPADASMANIEAIDDVAEALIRHSGQITVAALEGNAAAGGCFLARACDFVWVRQGVVLNPHYKNMGNLYGSEFWTYLLPKRLGDAGTAQLMAHRLPILGEEAVALGFYDAVLPSDGFAASVRQEAQRLADDAAAVTAFLARKAALRAADEAVRPLAEYRRHELEAMANNFYGFDPAYHVARYHFVHRTPHSWTPLHLARHRQVGYRREGAPNRAQRQSLFMEV</sequence>
<dbReference type="GO" id="GO:0016740">
    <property type="term" value="F:transferase activity"/>
    <property type="evidence" value="ECO:0007669"/>
    <property type="project" value="UniProtKB-KW"/>
</dbReference>
<gene>
    <name evidence="3" type="primary">hoxX</name>
    <name evidence="3" type="ORF">HPTL_1397</name>
</gene>
<dbReference type="AlphaFoldDB" id="A0A2Z6DYR7"/>
<dbReference type="PIRSF" id="PIRSF006787">
    <property type="entry name" value="Hydrgn_mat_HoxX"/>
    <property type="match status" value="1"/>
</dbReference>
<dbReference type="SUPFAM" id="SSF50486">
    <property type="entry name" value="FMT C-terminal domain-like"/>
    <property type="match status" value="1"/>
</dbReference>
<dbReference type="PANTHER" id="PTHR43388">
    <property type="entry name" value="HYDROGENASE MATURATION FACTOR HOXX"/>
    <property type="match status" value="1"/>
</dbReference>
<dbReference type="EMBL" id="AP018558">
    <property type="protein sequence ID" value="BBD77661.1"/>
    <property type="molecule type" value="Genomic_DNA"/>
</dbReference>
<keyword evidence="3" id="KW-0808">Transferase</keyword>
<evidence type="ECO:0000313" key="4">
    <source>
        <dbReference type="Proteomes" id="UP000262004"/>
    </source>
</evidence>
<dbReference type="Gene3D" id="3.90.226.10">
    <property type="entry name" value="2-enoyl-CoA Hydratase, Chain A, domain 1"/>
    <property type="match status" value="1"/>
</dbReference>
<dbReference type="SUPFAM" id="SSF53328">
    <property type="entry name" value="Formyltransferase"/>
    <property type="match status" value="1"/>
</dbReference>
<dbReference type="SMR" id="A0A2Z6DYR7"/>
<proteinExistence type="predicted"/>
<accession>A0A2Z6DYR7</accession>
<feature type="domain" description="Formyl transferase C-terminal" evidence="2">
    <location>
        <begin position="167"/>
        <end position="257"/>
    </location>
</feature>
<dbReference type="InterPro" id="IPR029045">
    <property type="entry name" value="ClpP/crotonase-like_dom_sf"/>
</dbReference>
<name>A0A2Z6DYR7_HYDTE</name>
<dbReference type="InterPro" id="IPR047180">
    <property type="entry name" value="HoxX-like"/>
</dbReference>
<dbReference type="KEGG" id="htl:HPTL_1397"/>
<dbReference type="InterPro" id="IPR005793">
    <property type="entry name" value="Formyl_trans_C"/>
</dbReference>
<reference evidence="3 4" key="1">
    <citation type="submission" date="2018-04" db="EMBL/GenBank/DDBJ databases">
        <title>Complete genome sequence of Hydrogenophilus thermoluteolus TH-1.</title>
        <authorList>
            <person name="Arai H."/>
        </authorList>
    </citation>
    <scope>NUCLEOTIDE SEQUENCE [LARGE SCALE GENOMIC DNA]</scope>
    <source>
        <strain evidence="3 4">TH-1</strain>
    </source>
</reference>
<dbReference type="InterPro" id="IPR002376">
    <property type="entry name" value="Formyl_transf_N"/>
</dbReference>
<dbReference type="OrthoDB" id="580992at2"/>
<feature type="domain" description="Formyl transferase N-terminal" evidence="1">
    <location>
        <begin position="40"/>
        <end position="142"/>
    </location>
</feature>